<dbReference type="NCBIfam" id="TIGR00328">
    <property type="entry name" value="flhB"/>
    <property type="match status" value="1"/>
</dbReference>
<sequence length="352" mass="39443">MSEDKHSKTEQPTQKKISDAKKKGQVPRSREITSAVTLLSAMIVLYVSSGTMLSTMKRIMQETFGGLSAKPLTQASVHGLMIKQLGYMATMLGPFLLLLLAVTVAVEVGQGGVQLTSEKFKFDLGKLNPLQGAKRLFNKDSIFEVTKSFLKLGIVGYMGYKVMTEEMENIIYLVDSDVAGIVNFLGHLAFKIVLHTCGVLIVLAVLDIVFVNWRFLDNLKMTKQEVKDEHKNAEGDQGIKAKIKQKQFQMARRRMRQIIPTADVVVTNPTHYAVALKYDRLKMAAPVVLFKGVDQMALQMRIMAKENNVVLVENRFLARELYSQVEEGDMIPEALFAAVAEILAYVYSLRMR</sequence>
<dbReference type="GO" id="GO:0009306">
    <property type="term" value="P:protein secretion"/>
    <property type="evidence" value="ECO:0007669"/>
    <property type="project" value="InterPro"/>
</dbReference>
<keyword evidence="15" id="KW-0966">Cell projection</keyword>
<keyword evidence="15" id="KW-0969">Cilium</keyword>
<dbReference type="PANTHER" id="PTHR30531:SF12">
    <property type="entry name" value="FLAGELLAR BIOSYNTHETIC PROTEIN FLHB"/>
    <property type="match status" value="1"/>
</dbReference>
<dbReference type="Gene3D" id="6.10.250.2080">
    <property type="match status" value="1"/>
</dbReference>
<dbReference type="EMBL" id="AP023213">
    <property type="protein sequence ID" value="BCG48962.1"/>
    <property type="molecule type" value="Genomic_DNA"/>
</dbReference>
<keyword evidence="5 13" id="KW-1003">Cell membrane</keyword>
<feature type="transmembrane region" description="Helical" evidence="13">
    <location>
        <begin position="85"/>
        <end position="106"/>
    </location>
</feature>
<dbReference type="PRINTS" id="PR00950">
    <property type="entry name" value="TYPE3IMSPROT"/>
</dbReference>
<organism evidence="15 16">
    <name type="scientific">Citrifermentans bremense</name>
    <dbReference type="NCBI Taxonomy" id="60035"/>
    <lineage>
        <taxon>Bacteria</taxon>
        <taxon>Pseudomonadati</taxon>
        <taxon>Thermodesulfobacteriota</taxon>
        <taxon>Desulfuromonadia</taxon>
        <taxon>Geobacterales</taxon>
        <taxon>Geobacteraceae</taxon>
        <taxon>Citrifermentans</taxon>
    </lineage>
</organism>
<keyword evidence="9 13" id="KW-1133">Transmembrane helix</keyword>
<dbReference type="KEGG" id="gbn:GEOBRER4_37120"/>
<dbReference type="Pfam" id="PF01312">
    <property type="entry name" value="Bac_export_2"/>
    <property type="match status" value="1"/>
</dbReference>
<dbReference type="RefSeq" id="WP_185243549.1">
    <property type="nucleotide sequence ID" value="NZ_AP023213.1"/>
</dbReference>
<dbReference type="GO" id="GO:0005886">
    <property type="term" value="C:plasma membrane"/>
    <property type="evidence" value="ECO:0007669"/>
    <property type="project" value="UniProtKB-SubCell"/>
</dbReference>
<evidence type="ECO:0000256" key="11">
    <source>
        <dbReference type="ARBA" id="ARBA00023225"/>
    </source>
</evidence>
<evidence type="ECO:0000256" key="2">
    <source>
        <dbReference type="ARBA" id="ARBA00010690"/>
    </source>
</evidence>
<evidence type="ECO:0000256" key="4">
    <source>
        <dbReference type="ARBA" id="ARBA00022448"/>
    </source>
</evidence>
<keyword evidence="11 13" id="KW-1006">Bacterial flagellum protein export</keyword>
<keyword evidence="15" id="KW-0282">Flagellum</keyword>
<keyword evidence="7 13" id="KW-1005">Bacterial flagellum biogenesis</keyword>
<feature type="region of interest" description="Disordered" evidence="14">
    <location>
        <begin position="1"/>
        <end position="28"/>
    </location>
</feature>
<gene>
    <name evidence="13" type="primary">flhB</name>
    <name evidence="15" type="ORF">GEOBRER4_n3858</name>
</gene>
<keyword evidence="8 13" id="KW-0653">Protein transport</keyword>
<comment type="caution">
    <text evidence="13">Lacks conserved residue(s) required for the propagation of feature annotation.</text>
</comment>
<keyword evidence="6 13" id="KW-0812">Transmembrane</keyword>
<feature type="transmembrane region" description="Helical" evidence="13">
    <location>
        <begin position="192"/>
        <end position="213"/>
    </location>
</feature>
<keyword evidence="16" id="KW-1185">Reference proteome</keyword>
<protein>
    <recommendedName>
        <fullName evidence="3 13">Flagellar biosynthetic protein FlhB</fullName>
    </recommendedName>
</protein>
<feature type="transmembrane region" description="Helical" evidence="13">
    <location>
        <begin position="32"/>
        <end position="53"/>
    </location>
</feature>
<proteinExistence type="inferred from homology"/>
<keyword evidence="10 13" id="KW-0472">Membrane</keyword>
<evidence type="ECO:0000256" key="9">
    <source>
        <dbReference type="ARBA" id="ARBA00022989"/>
    </source>
</evidence>
<dbReference type="GO" id="GO:0044780">
    <property type="term" value="P:bacterial-type flagellum assembly"/>
    <property type="evidence" value="ECO:0007669"/>
    <property type="project" value="InterPro"/>
</dbReference>
<dbReference type="SUPFAM" id="SSF160544">
    <property type="entry name" value="EscU C-terminal domain-like"/>
    <property type="match status" value="1"/>
</dbReference>
<dbReference type="InterPro" id="IPR006136">
    <property type="entry name" value="FlhB"/>
</dbReference>
<keyword evidence="4 13" id="KW-0813">Transport</keyword>
<evidence type="ECO:0000256" key="14">
    <source>
        <dbReference type="SAM" id="MobiDB-lite"/>
    </source>
</evidence>
<evidence type="ECO:0000256" key="13">
    <source>
        <dbReference type="RuleBase" id="RU364091"/>
    </source>
</evidence>
<name>A0A6S6M3P6_9BACT</name>
<evidence type="ECO:0000313" key="15">
    <source>
        <dbReference type="EMBL" id="BCG48962.1"/>
    </source>
</evidence>
<evidence type="ECO:0000256" key="8">
    <source>
        <dbReference type="ARBA" id="ARBA00022927"/>
    </source>
</evidence>
<comment type="similarity">
    <text evidence="2 13">Belongs to the type III secretion exporter family.</text>
</comment>
<comment type="subcellular location">
    <subcellularLocation>
        <location evidence="1">Cell membrane</location>
        <topology evidence="1">Multi-pass membrane protein</topology>
    </subcellularLocation>
</comment>
<evidence type="ECO:0000256" key="3">
    <source>
        <dbReference type="ARBA" id="ARBA00021622"/>
    </source>
</evidence>
<evidence type="ECO:0000313" key="16">
    <source>
        <dbReference type="Proteomes" id="UP000515472"/>
    </source>
</evidence>
<dbReference type="Proteomes" id="UP000515472">
    <property type="component" value="Chromosome"/>
</dbReference>
<evidence type="ECO:0000256" key="7">
    <source>
        <dbReference type="ARBA" id="ARBA00022795"/>
    </source>
</evidence>
<accession>A0A6S6M3P6</accession>
<dbReference type="AlphaFoldDB" id="A0A6S6M3P6"/>
<dbReference type="InterPro" id="IPR029025">
    <property type="entry name" value="T3SS_substrate_exporter_C"/>
</dbReference>
<reference evidence="15 16" key="1">
    <citation type="submission" date="2020-06" db="EMBL/GenBank/DDBJ databases">
        <title>Interaction of electrochemicaly active bacteria, Geobacter bremensis R4 on different carbon anode.</title>
        <authorList>
            <person name="Meng L."/>
            <person name="Yoshida N."/>
        </authorList>
    </citation>
    <scope>NUCLEOTIDE SEQUENCE [LARGE SCALE GENOMIC DNA]</scope>
    <source>
        <strain evidence="15 16">R4</strain>
    </source>
</reference>
<comment type="function">
    <text evidence="12 13">Required for formation of the rod structure in the basal body of the flagellar apparatus. Together with FliI and FliH, may constitute the export apparatus of flagellin.</text>
</comment>
<dbReference type="InterPro" id="IPR006135">
    <property type="entry name" value="T3SS_substrate_exporter"/>
</dbReference>
<evidence type="ECO:0000256" key="12">
    <source>
        <dbReference type="ARBA" id="ARBA00025078"/>
    </source>
</evidence>
<evidence type="ECO:0000256" key="5">
    <source>
        <dbReference type="ARBA" id="ARBA00022475"/>
    </source>
</evidence>
<dbReference type="PANTHER" id="PTHR30531">
    <property type="entry name" value="FLAGELLAR BIOSYNTHETIC PROTEIN FLHB"/>
    <property type="match status" value="1"/>
</dbReference>
<evidence type="ECO:0000256" key="6">
    <source>
        <dbReference type="ARBA" id="ARBA00022692"/>
    </source>
</evidence>
<evidence type="ECO:0000256" key="1">
    <source>
        <dbReference type="ARBA" id="ARBA00004651"/>
    </source>
</evidence>
<evidence type="ECO:0000256" key="10">
    <source>
        <dbReference type="ARBA" id="ARBA00023136"/>
    </source>
</evidence>
<dbReference type="Gene3D" id="3.40.1690.10">
    <property type="entry name" value="secretion proteins EscU"/>
    <property type="match status" value="1"/>
</dbReference>